<evidence type="ECO:0000313" key="11">
    <source>
        <dbReference type="EMBL" id="EKF74993.1"/>
    </source>
</evidence>
<evidence type="ECO:0000256" key="6">
    <source>
        <dbReference type="ARBA" id="ARBA00022519"/>
    </source>
</evidence>
<sequence length="184" mass="20063">MQWQGQSLDVSWRLDWHGLTPGIQLALQSGQVNARGWLGADWGSWRLEQWQASLPVNLLAPLFPQAQADGKLDIELSTLQLTGREIRAVRGQLQYSGGTVTLPQGMTTAVPAIHGDLTMEQQTPRLQLTGPDQQALAEATLEGKTLNLQVFRALPQLLDMSAAGNASEVVFRSRQPMPVSARSG</sequence>
<evidence type="ECO:0000256" key="3">
    <source>
        <dbReference type="ARBA" id="ARBA00021563"/>
    </source>
</evidence>
<dbReference type="EMBL" id="AMRJ01000006">
    <property type="protein sequence ID" value="EKF74993.1"/>
    <property type="molecule type" value="Genomic_DNA"/>
</dbReference>
<keyword evidence="5" id="KW-1003">Cell membrane</keyword>
<dbReference type="GO" id="GO:0015627">
    <property type="term" value="C:type II protein secretion system complex"/>
    <property type="evidence" value="ECO:0007669"/>
    <property type="project" value="InterPro"/>
</dbReference>
<keyword evidence="9" id="KW-0472">Membrane</keyword>
<dbReference type="eggNOG" id="ENOG502ZC38">
    <property type="taxonomic scope" value="Bacteria"/>
</dbReference>
<evidence type="ECO:0000256" key="9">
    <source>
        <dbReference type="ARBA" id="ARBA00023136"/>
    </source>
</evidence>
<proteinExistence type="inferred from homology"/>
<dbReference type="GO" id="GO:0005886">
    <property type="term" value="C:plasma membrane"/>
    <property type="evidence" value="ECO:0007669"/>
    <property type="project" value="UniProtKB-SubCell"/>
</dbReference>
<evidence type="ECO:0000256" key="1">
    <source>
        <dbReference type="ARBA" id="ARBA00004533"/>
    </source>
</evidence>
<comment type="subcellular location">
    <subcellularLocation>
        <location evidence="1">Cell inner membrane</location>
    </subcellularLocation>
</comment>
<evidence type="ECO:0000256" key="10">
    <source>
        <dbReference type="ARBA" id="ARBA00030772"/>
    </source>
</evidence>
<dbReference type="PATRIC" id="fig|1177179.3.peg.1217"/>
<comment type="similarity">
    <text evidence="2">Belongs to the GSP N family.</text>
</comment>
<keyword evidence="7" id="KW-0812">Transmembrane</keyword>
<name>L0WDU2_9GAMM</name>
<comment type="caution">
    <text evidence="11">The sequence shown here is derived from an EMBL/GenBank/DDBJ whole genome shotgun (WGS) entry which is preliminary data.</text>
</comment>
<dbReference type="AlphaFoldDB" id="L0WDU2"/>
<accession>L0WDU2</accession>
<evidence type="ECO:0000256" key="7">
    <source>
        <dbReference type="ARBA" id="ARBA00022692"/>
    </source>
</evidence>
<keyword evidence="6" id="KW-0997">Cell inner membrane</keyword>
<gene>
    <name evidence="11" type="ORF">A11A3_06051</name>
</gene>
<organism evidence="11 12">
    <name type="scientific">Alcanivorax hongdengensis A-11-3</name>
    <dbReference type="NCBI Taxonomy" id="1177179"/>
    <lineage>
        <taxon>Bacteria</taxon>
        <taxon>Pseudomonadati</taxon>
        <taxon>Pseudomonadota</taxon>
        <taxon>Gammaproteobacteria</taxon>
        <taxon>Oceanospirillales</taxon>
        <taxon>Alcanivoracaceae</taxon>
        <taxon>Alcanivorax</taxon>
    </lineage>
</organism>
<evidence type="ECO:0000256" key="2">
    <source>
        <dbReference type="ARBA" id="ARBA00007208"/>
    </source>
</evidence>
<dbReference type="Pfam" id="PF01203">
    <property type="entry name" value="T2SSN"/>
    <property type="match status" value="1"/>
</dbReference>
<evidence type="ECO:0000256" key="5">
    <source>
        <dbReference type="ARBA" id="ARBA00022475"/>
    </source>
</evidence>
<keyword evidence="8" id="KW-0653">Protein transport</keyword>
<protein>
    <recommendedName>
        <fullName evidence="3">Type II secretion system protein N</fullName>
    </recommendedName>
    <alternativeName>
        <fullName evidence="10">General secretion pathway protein N</fullName>
    </alternativeName>
</protein>
<reference evidence="11 12" key="1">
    <citation type="journal article" date="2012" name="J. Bacteriol.">
        <title>Genome Sequence of the Alkane-Degrading Bacterium Alcanivorax hongdengensis Type Strain A-11-3.</title>
        <authorList>
            <person name="Lai Q."/>
            <person name="Shao Z."/>
        </authorList>
    </citation>
    <scope>NUCLEOTIDE SEQUENCE [LARGE SCALE GENOMIC DNA]</scope>
    <source>
        <strain evidence="11 12">A-11-3</strain>
    </source>
</reference>
<keyword evidence="4" id="KW-0813">Transport</keyword>
<dbReference type="Proteomes" id="UP000010164">
    <property type="component" value="Unassembled WGS sequence"/>
</dbReference>
<evidence type="ECO:0000313" key="12">
    <source>
        <dbReference type="Proteomes" id="UP000010164"/>
    </source>
</evidence>
<dbReference type="InterPro" id="IPR022792">
    <property type="entry name" value="T2SS_protein-GspN"/>
</dbReference>
<keyword evidence="12" id="KW-1185">Reference proteome</keyword>
<dbReference type="GO" id="GO:0015628">
    <property type="term" value="P:protein secretion by the type II secretion system"/>
    <property type="evidence" value="ECO:0007669"/>
    <property type="project" value="InterPro"/>
</dbReference>
<evidence type="ECO:0000256" key="8">
    <source>
        <dbReference type="ARBA" id="ARBA00022927"/>
    </source>
</evidence>
<evidence type="ECO:0000256" key="4">
    <source>
        <dbReference type="ARBA" id="ARBA00022448"/>
    </source>
</evidence>